<organism evidence="2 3">
    <name type="scientific">Saccharopolyspora karakumensis</name>
    <dbReference type="NCBI Taxonomy" id="2530386"/>
    <lineage>
        <taxon>Bacteria</taxon>
        <taxon>Bacillati</taxon>
        <taxon>Actinomycetota</taxon>
        <taxon>Actinomycetes</taxon>
        <taxon>Pseudonocardiales</taxon>
        <taxon>Pseudonocardiaceae</taxon>
        <taxon>Saccharopolyspora</taxon>
    </lineage>
</organism>
<gene>
    <name evidence="2" type="ORF">E1202_12105</name>
</gene>
<feature type="region of interest" description="Disordered" evidence="1">
    <location>
        <begin position="66"/>
        <end position="103"/>
    </location>
</feature>
<comment type="caution">
    <text evidence="2">The sequence shown here is derived from an EMBL/GenBank/DDBJ whole genome shotgun (WGS) entry which is preliminary data.</text>
</comment>
<dbReference type="Proteomes" id="UP000294723">
    <property type="component" value="Unassembled WGS sequence"/>
</dbReference>
<dbReference type="SUPFAM" id="SSF54631">
    <property type="entry name" value="CBS-domain pair"/>
    <property type="match status" value="1"/>
</dbReference>
<dbReference type="EMBL" id="SMLA01000013">
    <property type="protein sequence ID" value="TDD89232.1"/>
    <property type="molecule type" value="Genomic_DNA"/>
</dbReference>
<dbReference type="InterPro" id="IPR046342">
    <property type="entry name" value="CBS_dom_sf"/>
</dbReference>
<keyword evidence="3" id="KW-1185">Reference proteome</keyword>
<evidence type="ECO:0000313" key="3">
    <source>
        <dbReference type="Proteomes" id="UP000294723"/>
    </source>
</evidence>
<dbReference type="AlphaFoldDB" id="A0A4R5BY08"/>
<sequence length="103" mass="11269">MRAVPQPERSTTTLREIATPMDRIPTARPDEPLSALLPRLGTDTDGHILVFSGTQLLGIIAPSDINRTATERGPPTDLPGPGTVPTRRTPPPNWWYPGQQRPL</sequence>
<reference evidence="2 3" key="1">
    <citation type="submission" date="2019-03" db="EMBL/GenBank/DDBJ databases">
        <title>Draft genome sequences of novel Actinobacteria.</title>
        <authorList>
            <person name="Sahin N."/>
            <person name="Ay H."/>
            <person name="Saygin H."/>
        </authorList>
    </citation>
    <scope>NUCLEOTIDE SEQUENCE [LARGE SCALE GENOMIC DNA]</scope>
    <source>
        <strain evidence="2 3">5K548</strain>
    </source>
</reference>
<protein>
    <recommendedName>
        <fullName evidence="4">CBS domain-containing protein</fullName>
    </recommendedName>
</protein>
<name>A0A4R5BY08_9PSEU</name>
<accession>A0A4R5BY08</accession>
<dbReference type="RefSeq" id="WP_132682994.1">
    <property type="nucleotide sequence ID" value="NZ_SMLA01000013.1"/>
</dbReference>
<evidence type="ECO:0000313" key="2">
    <source>
        <dbReference type="EMBL" id="TDD89232.1"/>
    </source>
</evidence>
<evidence type="ECO:0000256" key="1">
    <source>
        <dbReference type="SAM" id="MobiDB-lite"/>
    </source>
</evidence>
<proteinExistence type="predicted"/>
<evidence type="ECO:0008006" key="4">
    <source>
        <dbReference type="Google" id="ProtNLM"/>
    </source>
</evidence>